<gene>
    <name evidence="3" type="primary">hydA_1</name>
    <name evidence="3" type="ORF">GCM10009836_12140</name>
</gene>
<proteinExistence type="predicted"/>
<name>A0ABN2MQQ3_9PSEU</name>
<evidence type="ECO:0000259" key="2">
    <source>
        <dbReference type="Pfam" id="PF01979"/>
    </source>
</evidence>
<dbReference type="PANTHER" id="PTHR11647">
    <property type="entry name" value="HYDRANTOINASE/DIHYDROPYRIMIDINASE FAMILY MEMBER"/>
    <property type="match status" value="1"/>
</dbReference>
<keyword evidence="4" id="KW-1185">Reference proteome</keyword>
<protein>
    <submittedName>
        <fullName evidence="3">Dihydropyrimidinase</fullName>
    </submittedName>
</protein>
<comment type="caution">
    <text evidence="3">The sequence shown here is derived from an EMBL/GenBank/DDBJ whole genome shotgun (WGS) entry which is preliminary data.</text>
</comment>
<comment type="cofactor">
    <cofactor evidence="1">
        <name>Zn(2+)</name>
        <dbReference type="ChEBI" id="CHEBI:29105"/>
    </cofactor>
</comment>
<sequence>MNPDGPAPADLVITGGTVVNASHRQPATVVVSGGSVRALLAPDAPVPPAARHIDATGRYLLPGGVDPHCHIGEIVGDHAGQDDYESATIAALHGGTTTVVNFAIPESATESPVDCARRRLGEGSIARTDHALHGGLVRWEPELAGQITELATLGIRTIKMFTTYRGERMIEPETVLAVLRALHRLGGMGYVHAEADHVISDALALAVDDGRISAGHLPATRPELAENAAVAQVLATAQHLRAPVYFVHQSTPEAVAQVRAARRQGLRAYTETCPHYLLLDESVYDKPGAEGFVCCPPLRNERARAGLVTAALVGDVDTIGSDHCCFTLGQKTATKHDVRHMPNGLPGVETRIPAAYTALVEQAGVSLERFVALTSTNAARLNGLHGKGWIGPGADADLYTVDPAACRTTEAADLHMATDYTPYQGLTLYGWPEHVVSGGRVVLDEAGFHDPGPVGRFLETHPLDDALLT</sequence>
<dbReference type="InterPro" id="IPR006680">
    <property type="entry name" value="Amidohydro-rel"/>
</dbReference>
<dbReference type="Pfam" id="PF01979">
    <property type="entry name" value="Amidohydro_1"/>
    <property type="match status" value="1"/>
</dbReference>
<dbReference type="PANTHER" id="PTHR11647:SF1">
    <property type="entry name" value="COLLAPSIN RESPONSE MEDIATOR PROTEIN"/>
    <property type="match status" value="1"/>
</dbReference>
<dbReference type="SUPFAM" id="SSF51556">
    <property type="entry name" value="Metallo-dependent hydrolases"/>
    <property type="match status" value="1"/>
</dbReference>
<dbReference type="Proteomes" id="UP001500449">
    <property type="component" value="Unassembled WGS sequence"/>
</dbReference>
<evidence type="ECO:0000256" key="1">
    <source>
        <dbReference type="ARBA" id="ARBA00001947"/>
    </source>
</evidence>
<dbReference type="Gene3D" id="3.20.20.140">
    <property type="entry name" value="Metal-dependent hydrolases"/>
    <property type="match status" value="1"/>
</dbReference>
<dbReference type="SUPFAM" id="SSF51338">
    <property type="entry name" value="Composite domain of metallo-dependent hydrolases"/>
    <property type="match status" value="1"/>
</dbReference>
<accession>A0ABN2MQQ3</accession>
<dbReference type="EMBL" id="BAAAQK010000003">
    <property type="protein sequence ID" value="GAA1835325.1"/>
    <property type="molecule type" value="Genomic_DNA"/>
</dbReference>
<dbReference type="InterPro" id="IPR011059">
    <property type="entry name" value="Metal-dep_hydrolase_composite"/>
</dbReference>
<evidence type="ECO:0000313" key="4">
    <source>
        <dbReference type="Proteomes" id="UP001500449"/>
    </source>
</evidence>
<organism evidence="3 4">
    <name type="scientific">Pseudonocardia ailaonensis</name>
    <dbReference type="NCBI Taxonomy" id="367279"/>
    <lineage>
        <taxon>Bacteria</taxon>
        <taxon>Bacillati</taxon>
        <taxon>Actinomycetota</taxon>
        <taxon>Actinomycetes</taxon>
        <taxon>Pseudonocardiales</taxon>
        <taxon>Pseudonocardiaceae</taxon>
        <taxon>Pseudonocardia</taxon>
    </lineage>
</organism>
<dbReference type="Gene3D" id="2.30.40.10">
    <property type="entry name" value="Urease, subunit C, domain 1"/>
    <property type="match status" value="1"/>
</dbReference>
<dbReference type="InterPro" id="IPR032466">
    <property type="entry name" value="Metal_Hydrolase"/>
</dbReference>
<evidence type="ECO:0000313" key="3">
    <source>
        <dbReference type="EMBL" id="GAA1835325.1"/>
    </source>
</evidence>
<dbReference type="InterPro" id="IPR050378">
    <property type="entry name" value="Metallo-dep_Hydrolases_sf"/>
</dbReference>
<reference evidence="3 4" key="1">
    <citation type="journal article" date="2019" name="Int. J. Syst. Evol. Microbiol.">
        <title>The Global Catalogue of Microorganisms (GCM) 10K type strain sequencing project: providing services to taxonomists for standard genome sequencing and annotation.</title>
        <authorList>
            <consortium name="The Broad Institute Genomics Platform"/>
            <consortium name="The Broad Institute Genome Sequencing Center for Infectious Disease"/>
            <person name="Wu L."/>
            <person name="Ma J."/>
        </authorList>
    </citation>
    <scope>NUCLEOTIDE SEQUENCE [LARGE SCALE GENOMIC DNA]</scope>
    <source>
        <strain evidence="3 4">JCM 16009</strain>
    </source>
</reference>
<feature type="domain" description="Amidohydrolase-related" evidence="2">
    <location>
        <begin position="59"/>
        <end position="442"/>
    </location>
</feature>
<dbReference type="RefSeq" id="WP_344413206.1">
    <property type="nucleotide sequence ID" value="NZ_BAAAQK010000003.1"/>
</dbReference>